<feature type="compositionally biased region" description="Low complexity" evidence="2">
    <location>
        <begin position="272"/>
        <end position="294"/>
    </location>
</feature>
<evidence type="ECO:0000256" key="1">
    <source>
        <dbReference type="ARBA" id="ARBA00071717"/>
    </source>
</evidence>
<dbReference type="EMBL" id="DS985243">
    <property type="protein sequence ID" value="EDV27016.1"/>
    <property type="molecule type" value="Genomic_DNA"/>
</dbReference>
<keyword evidence="6" id="KW-1185">Reference proteome</keyword>
<dbReference type="HOGENOM" id="CLU_024293_4_0_1"/>
<accession>B3RS95</accession>
<dbReference type="InterPro" id="IPR006636">
    <property type="entry name" value="STI1_HS-bd"/>
</dbReference>
<dbReference type="CDD" id="cd01808">
    <property type="entry name" value="Ubl_PLICs"/>
    <property type="match status" value="1"/>
</dbReference>
<dbReference type="PANTHER" id="PTHR10677:SF3">
    <property type="entry name" value="FI07626P-RELATED"/>
    <property type="match status" value="1"/>
</dbReference>
<feature type="compositionally biased region" description="Polar residues" evidence="2">
    <location>
        <begin position="300"/>
        <end position="316"/>
    </location>
</feature>
<feature type="region of interest" description="Disordered" evidence="2">
    <location>
        <begin position="83"/>
        <end position="109"/>
    </location>
</feature>
<dbReference type="Gene3D" id="1.10.8.10">
    <property type="entry name" value="DNA helicase RuvA subunit, C-terminal domain"/>
    <property type="match status" value="1"/>
</dbReference>
<dbReference type="Gene3D" id="3.10.20.90">
    <property type="entry name" value="Phosphatidylinositol 3-kinase Catalytic Subunit, Chain A, domain 1"/>
    <property type="match status" value="1"/>
</dbReference>
<feature type="compositionally biased region" description="Low complexity" evidence="2">
    <location>
        <begin position="85"/>
        <end position="106"/>
    </location>
</feature>
<dbReference type="FunFam" id="1.10.8.10:FF:000079">
    <property type="entry name" value="Ubiquitin family protein"/>
    <property type="match status" value="1"/>
</dbReference>
<dbReference type="InterPro" id="IPR000626">
    <property type="entry name" value="Ubiquitin-like_dom"/>
</dbReference>
<dbReference type="Pfam" id="PF23195">
    <property type="entry name" value="UBQLN1"/>
    <property type="match status" value="1"/>
</dbReference>
<evidence type="ECO:0000256" key="2">
    <source>
        <dbReference type="SAM" id="MobiDB-lite"/>
    </source>
</evidence>
<evidence type="ECO:0000259" key="4">
    <source>
        <dbReference type="PROSITE" id="PS50053"/>
    </source>
</evidence>
<feature type="region of interest" description="Disordered" evidence="2">
    <location>
        <begin position="248"/>
        <end position="316"/>
    </location>
</feature>
<dbReference type="Gene3D" id="1.10.260.100">
    <property type="match status" value="1"/>
</dbReference>
<reference evidence="5 6" key="1">
    <citation type="journal article" date="2008" name="Nature">
        <title>The Trichoplax genome and the nature of placozoans.</title>
        <authorList>
            <person name="Srivastava M."/>
            <person name="Begovic E."/>
            <person name="Chapman J."/>
            <person name="Putnam N.H."/>
            <person name="Hellsten U."/>
            <person name="Kawashima T."/>
            <person name="Kuo A."/>
            <person name="Mitros T."/>
            <person name="Salamov A."/>
            <person name="Carpenter M.L."/>
            <person name="Signorovitch A.Y."/>
            <person name="Moreno M.A."/>
            <person name="Kamm K."/>
            <person name="Grimwood J."/>
            <person name="Schmutz J."/>
            <person name="Shapiro H."/>
            <person name="Grigoriev I.V."/>
            <person name="Buss L.W."/>
            <person name="Schierwater B."/>
            <person name="Dellaporta S.L."/>
            <person name="Rokhsar D.S."/>
        </authorList>
    </citation>
    <scope>NUCLEOTIDE SEQUENCE [LARGE SCALE GENOMIC DNA]</scope>
    <source>
        <strain evidence="5 6">Grell-BS-1999</strain>
    </source>
</reference>
<dbReference type="Proteomes" id="UP000009022">
    <property type="component" value="Unassembled WGS sequence"/>
</dbReference>
<dbReference type="SUPFAM" id="SSF46934">
    <property type="entry name" value="UBA-like"/>
    <property type="match status" value="1"/>
</dbReference>
<dbReference type="KEGG" id="tad:TRIADDRAFT_63757"/>
<dbReference type="OrthoDB" id="9450922at2759"/>
<dbReference type="AlphaFoldDB" id="B3RS95"/>
<gene>
    <name evidence="5" type="ORF">TRIADDRAFT_63757</name>
</gene>
<dbReference type="InterPro" id="IPR015496">
    <property type="entry name" value="Ubiquilin"/>
</dbReference>
<dbReference type="GO" id="GO:0005829">
    <property type="term" value="C:cytosol"/>
    <property type="evidence" value="ECO:0000318"/>
    <property type="project" value="GO_Central"/>
</dbReference>
<dbReference type="InterPro" id="IPR009060">
    <property type="entry name" value="UBA-like_sf"/>
</dbReference>
<dbReference type="GeneID" id="6752225"/>
<dbReference type="Pfam" id="PF00240">
    <property type="entry name" value="ubiquitin"/>
    <property type="match status" value="1"/>
</dbReference>
<dbReference type="PANTHER" id="PTHR10677">
    <property type="entry name" value="UBIQUILIN"/>
    <property type="match status" value="1"/>
</dbReference>
<dbReference type="PhylomeDB" id="B3RS95"/>
<feature type="domain" description="Ubiquitin-like" evidence="4">
    <location>
        <begin position="9"/>
        <end position="79"/>
    </location>
</feature>
<dbReference type="CTD" id="6752225"/>
<dbReference type="InParanoid" id="B3RS95"/>
<protein>
    <recommendedName>
        <fullName evidence="1">Ubiquilin</fullName>
    </recommendedName>
</protein>
<dbReference type="SUPFAM" id="SSF54236">
    <property type="entry name" value="Ubiquitin-like"/>
    <property type="match status" value="1"/>
</dbReference>
<dbReference type="GO" id="GO:0006511">
    <property type="term" value="P:ubiquitin-dependent protein catabolic process"/>
    <property type="evidence" value="ECO:0000318"/>
    <property type="project" value="GO_Central"/>
</dbReference>
<feature type="domain" description="UBA" evidence="3">
    <location>
        <begin position="484"/>
        <end position="529"/>
    </location>
</feature>
<evidence type="ECO:0000313" key="6">
    <source>
        <dbReference type="Proteomes" id="UP000009022"/>
    </source>
</evidence>
<evidence type="ECO:0000313" key="5">
    <source>
        <dbReference type="EMBL" id="EDV27016.1"/>
    </source>
</evidence>
<dbReference type="SMART" id="SM00213">
    <property type="entry name" value="UBQ"/>
    <property type="match status" value="1"/>
</dbReference>
<proteinExistence type="predicted"/>
<evidence type="ECO:0000259" key="3">
    <source>
        <dbReference type="PROSITE" id="PS50030"/>
    </source>
</evidence>
<feature type="compositionally biased region" description="Polar residues" evidence="2">
    <location>
        <begin position="248"/>
        <end position="264"/>
    </location>
</feature>
<name>B3RS95_TRIAD</name>
<dbReference type="PROSITE" id="PS50053">
    <property type="entry name" value="UBIQUITIN_2"/>
    <property type="match status" value="1"/>
</dbReference>
<sequence length="529" mass="58579">MSSQGNKILDVIVKTPKEKQTISIHENATILEFKEAVSLQFGAPVDQLCLIFAGRILKDSETLSQHSIKDGLAVHLVIKSGTKAQTATPSETTGTTTQNTPPMQQQSEGTQQQFPVNFGIDPSTFQNMHQYMQQQLTSNPDMLRQMMDNPMVQSMLNNPDLMQQLIGSNPQMQQLMERNPELSHMLNNPEMMRQALEMARNPSMLQEMMRSQDRAMSNLESIPGGFNALRRMYSDIQEPMMNAAQEMNEQMRSSYTNPGSNPFSSLLGGAGTQTQPQSQQPSSSPSSTPAGTSPVPNPWENRSTAPGSTSTGMFQSPGMQSMLQQLRENPQLMQDTLQSPFVQNMMTQMMNNPQLMQQMLANNPLFNNDPQLSEQIRENMPNILRQMQNPQMQQIISNPQAVQAMLQIQQGFQQLSHAVPSTGNTPGSTTSTTTGTNTTTSSGTGSTTTTTTSSTSPQQQEQFNQLMSQMMQAMTANNQQQQSNLQPEVRFRTQLEQLNAMGFVDQARNLQVLSATGGDINAAIEQLLR</sequence>
<dbReference type="STRING" id="10228.B3RS95"/>
<dbReference type="RefSeq" id="XP_002111012.1">
    <property type="nucleotide sequence ID" value="XM_002110976.1"/>
</dbReference>
<dbReference type="FunFam" id="3.10.20.90:FF:000095">
    <property type="entry name" value="Ubiquilin 4"/>
    <property type="match status" value="1"/>
</dbReference>
<organism evidence="5 6">
    <name type="scientific">Trichoplax adhaerens</name>
    <name type="common">Trichoplax reptans</name>
    <dbReference type="NCBI Taxonomy" id="10228"/>
    <lineage>
        <taxon>Eukaryota</taxon>
        <taxon>Metazoa</taxon>
        <taxon>Placozoa</taxon>
        <taxon>Uniplacotomia</taxon>
        <taxon>Trichoplacea</taxon>
        <taxon>Trichoplacidae</taxon>
        <taxon>Trichoplax</taxon>
    </lineage>
</organism>
<dbReference type="PROSITE" id="PS50030">
    <property type="entry name" value="UBA"/>
    <property type="match status" value="1"/>
</dbReference>
<dbReference type="FunCoup" id="B3RS95">
    <property type="interactions" value="3097"/>
</dbReference>
<dbReference type="InterPro" id="IPR029071">
    <property type="entry name" value="Ubiquitin-like_domsf"/>
</dbReference>
<feature type="compositionally biased region" description="Low complexity" evidence="2">
    <location>
        <begin position="420"/>
        <end position="456"/>
    </location>
</feature>
<dbReference type="GO" id="GO:0031593">
    <property type="term" value="F:polyubiquitin modification-dependent protein binding"/>
    <property type="evidence" value="ECO:0000318"/>
    <property type="project" value="GO_Central"/>
</dbReference>
<dbReference type="eggNOG" id="KOG0010">
    <property type="taxonomic scope" value="Eukaryota"/>
</dbReference>
<dbReference type="SMART" id="SM00727">
    <property type="entry name" value="STI1"/>
    <property type="match status" value="4"/>
</dbReference>
<dbReference type="FunFam" id="1.10.260.100:FF:000001">
    <property type="entry name" value="Ubiquilin 1"/>
    <property type="match status" value="1"/>
</dbReference>
<dbReference type="OMA" id="MDNPITQ"/>
<feature type="region of interest" description="Disordered" evidence="2">
    <location>
        <begin position="417"/>
        <end position="460"/>
    </location>
</feature>
<dbReference type="InterPro" id="IPR015940">
    <property type="entry name" value="UBA"/>
</dbReference>
<dbReference type="CDD" id="cd14399">
    <property type="entry name" value="UBA_PLICs"/>
    <property type="match status" value="1"/>
</dbReference>
<dbReference type="Pfam" id="PF00627">
    <property type="entry name" value="UBA"/>
    <property type="match status" value="1"/>
</dbReference>
<dbReference type="SMART" id="SM00165">
    <property type="entry name" value="UBA"/>
    <property type="match status" value="1"/>
</dbReference>